<accession>A0A9N8DAY5</accession>
<gene>
    <name evidence="11" type="ORF">SEMRO_70_G038910.1</name>
</gene>
<feature type="region of interest" description="Disordered" evidence="10">
    <location>
        <begin position="1"/>
        <end position="54"/>
    </location>
</feature>
<keyword evidence="12" id="KW-1185">Reference proteome</keyword>
<feature type="compositionally biased region" description="Polar residues" evidence="10">
    <location>
        <begin position="36"/>
        <end position="52"/>
    </location>
</feature>
<evidence type="ECO:0000313" key="12">
    <source>
        <dbReference type="Proteomes" id="UP001153069"/>
    </source>
</evidence>
<dbReference type="InterPro" id="IPR026570">
    <property type="entry name" value="CCDC86"/>
</dbReference>
<evidence type="ECO:0000256" key="8">
    <source>
        <dbReference type="ARBA" id="ARBA00023242"/>
    </source>
</evidence>
<dbReference type="AlphaFoldDB" id="A0A9N8DAY5"/>
<comment type="caution">
    <text evidence="11">The sequence shown here is derived from an EMBL/GenBank/DDBJ whole genome shotgun (WGS) entry which is preliminary data.</text>
</comment>
<keyword evidence="8" id="KW-0539">Nucleus</keyword>
<dbReference type="GO" id="GO:0005694">
    <property type="term" value="C:chromosome"/>
    <property type="evidence" value="ECO:0007669"/>
    <property type="project" value="UniProtKB-SubCell"/>
</dbReference>
<keyword evidence="5" id="KW-0597">Phosphoprotein</keyword>
<dbReference type="GO" id="GO:0005730">
    <property type="term" value="C:nucleolus"/>
    <property type="evidence" value="ECO:0007669"/>
    <property type="project" value="UniProtKB-SubCell"/>
</dbReference>
<dbReference type="Proteomes" id="UP001153069">
    <property type="component" value="Unassembled WGS sequence"/>
</dbReference>
<keyword evidence="6" id="KW-0164">Citrullination</keyword>
<evidence type="ECO:0000256" key="6">
    <source>
        <dbReference type="ARBA" id="ARBA00022934"/>
    </source>
</evidence>
<comment type="function">
    <text evidence="9">Required for proper chromosome segregation during mitosis and error-free mitotic progression.</text>
</comment>
<reference evidence="11" key="1">
    <citation type="submission" date="2020-06" db="EMBL/GenBank/DDBJ databases">
        <authorList>
            <consortium name="Plant Systems Biology data submission"/>
        </authorList>
    </citation>
    <scope>NUCLEOTIDE SEQUENCE</scope>
    <source>
        <strain evidence="11">D6</strain>
    </source>
</reference>
<feature type="compositionally biased region" description="Polar residues" evidence="10">
    <location>
        <begin position="1"/>
        <end position="10"/>
    </location>
</feature>
<comment type="subcellular location">
    <subcellularLocation>
        <location evidence="1">Chromosome</location>
    </subcellularLocation>
    <subcellularLocation>
        <location evidence="2">Nucleus</location>
        <location evidence="2">Nucleolus</location>
    </subcellularLocation>
</comment>
<feature type="compositionally biased region" description="Low complexity" evidence="10">
    <location>
        <begin position="106"/>
        <end position="121"/>
    </location>
</feature>
<feature type="compositionally biased region" description="Basic and acidic residues" evidence="10">
    <location>
        <begin position="87"/>
        <end position="104"/>
    </location>
</feature>
<keyword evidence="4" id="KW-0158">Chromosome</keyword>
<evidence type="ECO:0000256" key="10">
    <source>
        <dbReference type="SAM" id="MobiDB-lite"/>
    </source>
</evidence>
<evidence type="ECO:0000256" key="3">
    <source>
        <dbReference type="ARBA" id="ARBA00016738"/>
    </source>
</evidence>
<sequence length="150" mass="17458">MTTSTTTAVANKSEMKAEIPLGRNASGRSWKKVATKRSSSLTKTKVNNQTKTWEQRRAEKLHRKEVLELQKQLTEERVKAIRDKKERRLENEKRRTENEYEHAKKLSQSLNNSKLKSTLKTMSKKQLRQIKKTRVNTKTGAVEFIPAYSK</sequence>
<evidence type="ECO:0000256" key="2">
    <source>
        <dbReference type="ARBA" id="ARBA00004604"/>
    </source>
</evidence>
<keyword evidence="7" id="KW-0175">Coiled coil</keyword>
<dbReference type="OrthoDB" id="277961at2759"/>
<evidence type="ECO:0000256" key="7">
    <source>
        <dbReference type="ARBA" id="ARBA00023054"/>
    </source>
</evidence>
<evidence type="ECO:0000256" key="4">
    <source>
        <dbReference type="ARBA" id="ARBA00022454"/>
    </source>
</evidence>
<evidence type="ECO:0000256" key="9">
    <source>
        <dbReference type="ARBA" id="ARBA00093307"/>
    </source>
</evidence>
<organism evidence="11 12">
    <name type="scientific">Seminavis robusta</name>
    <dbReference type="NCBI Taxonomy" id="568900"/>
    <lineage>
        <taxon>Eukaryota</taxon>
        <taxon>Sar</taxon>
        <taxon>Stramenopiles</taxon>
        <taxon>Ochrophyta</taxon>
        <taxon>Bacillariophyta</taxon>
        <taxon>Bacillariophyceae</taxon>
        <taxon>Bacillariophycidae</taxon>
        <taxon>Naviculales</taxon>
        <taxon>Naviculaceae</taxon>
        <taxon>Seminavis</taxon>
    </lineage>
</organism>
<dbReference type="EMBL" id="CAICTM010000069">
    <property type="protein sequence ID" value="CAB9499847.1"/>
    <property type="molecule type" value="Genomic_DNA"/>
</dbReference>
<evidence type="ECO:0000313" key="11">
    <source>
        <dbReference type="EMBL" id="CAB9499847.1"/>
    </source>
</evidence>
<evidence type="ECO:0000256" key="5">
    <source>
        <dbReference type="ARBA" id="ARBA00022553"/>
    </source>
</evidence>
<evidence type="ECO:0000256" key="1">
    <source>
        <dbReference type="ARBA" id="ARBA00004286"/>
    </source>
</evidence>
<feature type="region of interest" description="Disordered" evidence="10">
    <location>
        <begin position="87"/>
        <end position="133"/>
    </location>
</feature>
<proteinExistence type="predicted"/>
<protein>
    <recommendedName>
        <fullName evidence="3">Coiled-coil domain-containing protein 86</fullName>
    </recommendedName>
</protein>
<feature type="compositionally biased region" description="Basic residues" evidence="10">
    <location>
        <begin position="122"/>
        <end position="133"/>
    </location>
</feature>
<name>A0A9N8DAY5_9STRA</name>
<dbReference type="PANTHER" id="PTHR13557">
    <property type="entry name" value="COILED-COIL DOMAIN-CONTAINING PROTEIN 86"/>
    <property type="match status" value="1"/>
</dbReference>
<dbReference type="PANTHER" id="PTHR13557:SF1">
    <property type="entry name" value="COILED-COIL DOMAIN-CONTAINING PROTEIN 86"/>
    <property type="match status" value="1"/>
</dbReference>